<keyword evidence="8 13" id="KW-0472">Membrane</keyword>
<dbReference type="PROSITE" id="PS00061">
    <property type="entry name" value="ADH_SHORT"/>
    <property type="match status" value="1"/>
</dbReference>
<organism evidence="14 15">
    <name type="scientific">Hypholoma sublateritium (strain FD-334 SS-4)</name>
    <dbReference type="NCBI Taxonomy" id="945553"/>
    <lineage>
        <taxon>Eukaryota</taxon>
        <taxon>Fungi</taxon>
        <taxon>Dikarya</taxon>
        <taxon>Basidiomycota</taxon>
        <taxon>Agaricomycotina</taxon>
        <taxon>Agaricomycetes</taxon>
        <taxon>Agaricomycetidae</taxon>
        <taxon>Agaricales</taxon>
        <taxon>Agaricineae</taxon>
        <taxon>Strophariaceae</taxon>
        <taxon>Hypholoma</taxon>
    </lineage>
</organism>
<evidence type="ECO:0000256" key="5">
    <source>
        <dbReference type="ARBA" id="ARBA00022989"/>
    </source>
</evidence>
<keyword evidence="4" id="KW-0521">NADP</keyword>
<evidence type="ECO:0000256" key="3">
    <source>
        <dbReference type="ARBA" id="ARBA00022692"/>
    </source>
</evidence>
<dbReference type="PRINTS" id="PR00080">
    <property type="entry name" value="SDRFAMILY"/>
</dbReference>
<dbReference type="Proteomes" id="UP000054270">
    <property type="component" value="Unassembled WGS sequence"/>
</dbReference>
<dbReference type="PRINTS" id="PR00081">
    <property type="entry name" value="GDHRDH"/>
</dbReference>
<keyword evidence="6" id="KW-0560">Oxidoreductase</keyword>
<dbReference type="SUPFAM" id="SSF51735">
    <property type="entry name" value="NAD(P)-binding Rossmann-fold domains"/>
    <property type="match status" value="1"/>
</dbReference>
<dbReference type="AlphaFoldDB" id="A0A0D2PNP8"/>
<dbReference type="OrthoDB" id="10253736at2759"/>
<dbReference type="STRING" id="945553.A0A0D2PNP8"/>
<comment type="function">
    <text evidence="9">Catalyzes the reduction of all-trans-retinal to all-trans-retinol in the presence of NADPH.</text>
</comment>
<comment type="similarity">
    <text evidence="2 12">Belongs to the short-chain dehydrogenases/reductases (SDR) family.</text>
</comment>
<dbReference type="Pfam" id="PF00106">
    <property type="entry name" value="adh_short"/>
    <property type="match status" value="1"/>
</dbReference>
<dbReference type="FunFam" id="3.40.50.720:FF:000131">
    <property type="entry name" value="Short-chain dehydrogenase/reductase 3"/>
    <property type="match status" value="1"/>
</dbReference>
<keyword evidence="5 13" id="KW-1133">Transmembrane helix</keyword>
<evidence type="ECO:0000256" key="9">
    <source>
        <dbReference type="ARBA" id="ARBA00059620"/>
    </source>
</evidence>
<evidence type="ECO:0000256" key="10">
    <source>
        <dbReference type="ARBA" id="ARBA00068717"/>
    </source>
</evidence>
<keyword evidence="7" id="KW-0443">Lipid metabolism</keyword>
<evidence type="ECO:0000256" key="4">
    <source>
        <dbReference type="ARBA" id="ARBA00022857"/>
    </source>
</evidence>
<feature type="transmembrane region" description="Helical" evidence="13">
    <location>
        <begin position="21"/>
        <end position="43"/>
    </location>
</feature>
<feature type="transmembrane region" description="Helical" evidence="13">
    <location>
        <begin position="55"/>
        <end position="74"/>
    </location>
</feature>
<dbReference type="InterPro" id="IPR002347">
    <property type="entry name" value="SDR_fam"/>
</dbReference>
<evidence type="ECO:0000256" key="8">
    <source>
        <dbReference type="ARBA" id="ARBA00023136"/>
    </source>
</evidence>
<evidence type="ECO:0000256" key="11">
    <source>
        <dbReference type="ARBA" id="ARBA00082544"/>
    </source>
</evidence>
<accession>A0A0D2PNP8</accession>
<dbReference type="PANTHER" id="PTHR24322:SF736">
    <property type="entry name" value="RETINOL DEHYDROGENASE 10"/>
    <property type="match status" value="1"/>
</dbReference>
<name>A0A0D2PNP8_HYPSF</name>
<evidence type="ECO:0000256" key="2">
    <source>
        <dbReference type="ARBA" id="ARBA00006484"/>
    </source>
</evidence>
<dbReference type="GO" id="GO:0016020">
    <property type="term" value="C:membrane"/>
    <property type="evidence" value="ECO:0007669"/>
    <property type="project" value="UniProtKB-SubCell"/>
</dbReference>
<dbReference type="CDD" id="cd05339">
    <property type="entry name" value="17beta-HSDXI-like_SDR_c"/>
    <property type="match status" value="1"/>
</dbReference>
<evidence type="ECO:0000256" key="12">
    <source>
        <dbReference type="RuleBase" id="RU000363"/>
    </source>
</evidence>
<dbReference type="EMBL" id="KN817518">
    <property type="protein sequence ID" value="KJA29821.1"/>
    <property type="molecule type" value="Genomic_DNA"/>
</dbReference>
<dbReference type="GO" id="GO:0052650">
    <property type="term" value="F:all-trans-retinol dehydrogenase (NADP+) activity"/>
    <property type="evidence" value="ECO:0007669"/>
    <property type="project" value="UniProtKB-ARBA"/>
</dbReference>
<evidence type="ECO:0000256" key="6">
    <source>
        <dbReference type="ARBA" id="ARBA00023002"/>
    </source>
</evidence>
<evidence type="ECO:0000256" key="7">
    <source>
        <dbReference type="ARBA" id="ARBA00023098"/>
    </source>
</evidence>
<dbReference type="InterPro" id="IPR020904">
    <property type="entry name" value="Sc_DH/Rdtase_CS"/>
</dbReference>
<reference evidence="15" key="1">
    <citation type="submission" date="2014-04" db="EMBL/GenBank/DDBJ databases">
        <title>Evolutionary Origins and Diversification of the Mycorrhizal Mutualists.</title>
        <authorList>
            <consortium name="DOE Joint Genome Institute"/>
            <consortium name="Mycorrhizal Genomics Consortium"/>
            <person name="Kohler A."/>
            <person name="Kuo A."/>
            <person name="Nagy L.G."/>
            <person name="Floudas D."/>
            <person name="Copeland A."/>
            <person name="Barry K.W."/>
            <person name="Cichocki N."/>
            <person name="Veneault-Fourrey C."/>
            <person name="LaButti K."/>
            <person name="Lindquist E.A."/>
            <person name="Lipzen A."/>
            <person name="Lundell T."/>
            <person name="Morin E."/>
            <person name="Murat C."/>
            <person name="Riley R."/>
            <person name="Ohm R."/>
            <person name="Sun H."/>
            <person name="Tunlid A."/>
            <person name="Henrissat B."/>
            <person name="Grigoriev I.V."/>
            <person name="Hibbett D.S."/>
            <person name="Martin F."/>
        </authorList>
    </citation>
    <scope>NUCLEOTIDE SEQUENCE [LARGE SCALE GENOMIC DNA]</scope>
    <source>
        <strain evidence="15">FD-334 SS-4</strain>
    </source>
</reference>
<protein>
    <recommendedName>
        <fullName evidence="10">Short-chain dehydrogenase/reductase 3</fullName>
    </recommendedName>
    <alternativeName>
        <fullName evidence="11">Retinal short-chain dehydrogenase/reductase 1</fullName>
    </alternativeName>
</protein>
<evidence type="ECO:0000313" key="15">
    <source>
        <dbReference type="Proteomes" id="UP000054270"/>
    </source>
</evidence>
<gene>
    <name evidence="14" type="ORF">HYPSUDRAFT_60668</name>
</gene>
<dbReference type="OMA" id="NWYAVLP"/>
<evidence type="ECO:0000313" key="14">
    <source>
        <dbReference type="EMBL" id="KJA29821.1"/>
    </source>
</evidence>
<dbReference type="PANTHER" id="PTHR24322">
    <property type="entry name" value="PKSB"/>
    <property type="match status" value="1"/>
</dbReference>
<sequence length="370" mass="41600">MESPRQEPDGSPIFDNVDIDLVIKVLANTAFSPFFVFFIPIFYYFQGLQLNHPTIVFSGIYYVFISVFWFIRWYSKLYRNQGSLFFGPAQLDWSEQIVIVTGGSSGIGELLANTLAVRNVTVVVLDIKPIQTENYNIAYYKCDVSNWEEVEAVSKRVIEEIGEPTMLVNNAGVVQGKLILDLTAADVNQTFGTNTLSHFWILKAFLPSLLKRKSGHIVTMSSSMGMTGVAQMSDYCASKAALIGMHESLRYELDKRYKCPGIRTTLVCPGHVATSMFQTVTFPSYPFFKFLAPSVQPVAVVKRIIAALDDQHSQTVLLPFFVNFIPFTRQLPSFLRDFAQWVSGADYAMESFVKISGRRSDEGPLSTEKE</sequence>
<keyword evidence="3 13" id="KW-0812">Transmembrane</keyword>
<proteinExistence type="inferred from homology"/>
<comment type="subcellular location">
    <subcellularLocation>
        <location evidence="1">Membrane</location>
        <topology evidence="1">Multi-pass membrane protein</topology>
    </subcellularLocation>
</comment>
<evidence type="ECO:0000256" key="13">
    <source>
        <dbReference type="SAM" id="Phobius"/>
    </source>
</evidence>
<evidence type="ECO:0000256" key="1">
    <source>
        <dbReference type="ARBA" id="ARBA00004141"/>
    </source>
</evidence>
<dbReference type="InterPro" id="IPR036291">
    <property type="entry name" value="NAD(P)-bd_dom_sf"/>
</dbReference>
<keyword evidence="15" id="KW-1185">Reference proteome</keyword>
<dbReference type="Gene3D" id="3.40.50.720">
    <property type="entry name" value="NAD(P)-binding Rossmann-like Domain"/>
    <property type="match status" value="1"/>
</dbReference>